<sequence>MSGLLKIVQCRHCSQSILNFQPRCRRKVAQSNPYKLHFHNYKPWNANEKTPQLRLRYKDILSKNLWKNAVVESRVLSTKSVTVTKKDERKAPDISNKEIRQYLLSFVWPKDDWFIKRRVILTTSLLLASKAINVCVPFIFKYAVDYLGDSSNFLDLSNAPTAVVTVATGSMLLYGLARISSTFFSEMRNYVFSEVAQSSMRKVATSILRNMLYMDHRFHSSKDTSDVCEAINRGTEGMNTMLRMLVVNIIPSVLEVLLVSSILGYRFGLTYAAITCGTIITYVVFTLQYTEKRNKIRRSMNMAKNATRSKATECLLNFEAVKLFNNEEYETKVYDQLTGKYMDMRQKTMKTLALLNSGQNLIFSLGLMGVMALTAQGITQGVATVGDLVMVNGLLIQLSTQLSFVGSTYRELSESHIDMKEMFKLMKMETSIQTRPNAPALMVTPQTASIDFEGVKFAHSEDRQILDGLTFSVQPGKKVAIVGGSGSGKSTIVKLLFRFFDPDEGRVLINGQNIKDLDLYSVRKVIGVVPQDCSMLFNETLLYNLHYGDHTKSEDRVMEAATMAQIPPKLLYNMEMKVGERGSKLSGGEQQRIAIARMLVKDPMIIVYDEATSSLDTITEQMILSTLKRVTEGRTTLVIAHRLSTIVDADDILVLQNGQIAEHGSHYELLANPNSLYTQLWQKQSHIAQGHVPVLDDVH</sequence>
<dbReference type="GO" id="GO:0016887">
    <property type="term" value="F:ATP hydrolysis activity"/>
    <property type="evidence" value="ECO:0007669"/>
    <property type="project" value="InterPro"/>
</dbReference>
<dbReference type="EnsemblMetazoa" id="G16854.1">
    <property type="protein sequence ID" value="G16854.1:cds"/>
    <property type="gene ID" value="G16854"/>
</dbReference>
<evidence type="ECO:0000256" key="4">
    <source>
        <dbReference type="ARBA" id="ARBA00022741"/>
    </source>
</evidence>
<keyword evidence="15" id="KW-1185">Reference proteome</keyword>
<feature type="domain" description="ABC transporter" evidence="12">
    <location>
        <begin position="450"/>
        <end position="682"/>
    </location>
</feature>
<dbReference type="InterPro" id="IPR003439">
    <property type="entry name" value="ABC_transporter-like_ATP-bd"/>
</dbReference>
<name>A0A8W8J374_MAGGI</name>
<evidence type="ECO:0000256" key="10">
    <source>
        <dbReference type="ARBA" id="ARBA00048046"/>
    </source>
</evidence>
<proteinExistence type="predicted"/>
<dbReference type="Proteomes" id="UP000005408">
    <property type="component" value="Unassembled WGS sequence"/>
</dbReference>
<dbReference type="InterPro" id="IPR011527">
    <property type="entry name" value="ABC1_TM_dom"/>
</dbReference>
<dbReference type="InterPro" id="IPR036640">
    <property type="entry name" value="ABC1_TM_sf"/>
</dbReference>
<dbReference type="PROSITE" id="PS50893">
    <property type="entry name" value="ABC_TRANSPORTER_2"/>
    <property type="match status" value="1"/>
</dbReference>
<dbReference type="FunFam" id="3.40.50.300:FF:000218">
    <property type="entry name" value="Multidrug ABC transporter ATP-binding protein"/>
    <property type="match status" value="1"/>
</dbReference>
<dbReference type="Pfam" id="PF00005">
    <property type="entry name" value="ABC_tran"/>
    <property type="match status" value="1"/>
</dbReference>
<dbReference type="PROSITE" id="PS00211">
    <property type="entry name" value="ABC_TRANSPORTER_1"/>
    <property type="match status" value="1"/>
</dbReference>
<evidence type="ECO:0000256" key="8">
    <source>
        <dbReference type="ARBA" id="ARBA00041016"/>
    </source>
</evidence>
<evidence type="ECO:0000256" key="11">
    <source>
        <dbReference type="SAM" id="Phobius"/>
    </source>
</evidence>
<feature type="transmembrane region" description="Helical" evidence="11">
    <location>
        <begin position="159"/>
        <end position="177"/>
    </location>
</feature>
<evidence type="ECO:0000256" key="7">
    <source>
        <dbReference type="ARBA" id="ARBA00023136"/>
    </source>
</evidence>
<evidence type="ECO:0000313" key="14">
    <source>
        <dbReference type="EnsemblMetazoa" id="G16854.1:cds"/>
    </source>
</evidence>
<keyword evidence="7 11" id="KW-0472">Membrane</keyword>
<dbReference type="Gene3D" id="3.40.50.300">
    <property type="entry name" value="P-loop containing nucleotide triphosphate hydrolases"/>
    <property type="match status" value="1"/>
</dbReference>
<feature type="domain" description="ABC transmembrane type-1" evidence="13">
    <location>
        <begin position="120"/>
        <end position="414"/>
    </location>
</feature>
<evidence type="ECO:0000256" key="3">
    <source>
        <dbReference type="ARBA" id="ARBA00022692"/>
    </source>
</evidence>
<dbReference type="AlphaFoldDB" id="A0A8W8J374"/>
<dbReference type="PANTHER" id="PTHR24221:SF402">
    <property type="entry name" value="IRON-SULFUR CLUSTERS TRANSPORTER ABCB7, MITOCHONDRIAL"/>
    <property type="match status" value="1"/>
</dbReference>
<evidence type="ECO:0000256" key="9">
    <source>
        <dbReference type="ARBA" id="ARBA00042945"/>
    </source>
</evidence>
<keyword evidence="6 11" id="KW-1133">Transmembrane helix</keyword>
<dbReference type="InterPro" id="IPR027417">
    <property type="entry name" value="P-loop_NTPase"/>
</dbReference>
<feature type="transmembrane region" description="Helical" evidence="11">
    <location>
        <begin position="119"/>
        <end position="139"/>
    </location>
</feature>
<evidence type="ECO:0000256" key="1">
    <source>
        <dbReference type="ARBA" id="ARBA00004225"/>
    </source>
</evidence>
<keyword evidence="5" id="KW-0067">ATP-binding</keyword>
<evidence type="ECO:0000256" key="6">
    <source>
        <dbReference type="ARBA" id="ARBA00022989"/>
    </source>
</evidence>
<evidence type="ECO:0000259" key="13">
    <source>
        <dbReference type="PROSITE" id="PS50929"/>
    </source>
</evidence>
<comment type="subcellular location">
    <subcellularLocation>
        <location evidence="1">Mitochondrion membrane</location>
        <topology evidence="1">Multi-pass membrane protein</topology>
    </subcellularLocation>
</comment>
<feature type="transmembrane region" description="Helical" evidence="11">
    <location>
        <begin position="352"/>
        <end position="373"/>
    </location>
</feature>
<evidence type="ECO:0000313" key="15">
    <source>
        <dbReference type="Proteomes" id="UP000005408"/>
    </source>
</evidence>
<dbReference type="SUPFAM" id="SSF90123">
    <property type="entry name" value="ABC transporter transmembrane region"/>
    <property type="match status" value="1"/>
</dbReference>
<dbReference type="PANTHER" id="PTHR24221">
    <property type="entry name" value="ATP-BINDING CASSETTE SUB-FAMILY B"/>
    <property type="match status" value="1"/>
</dbReference>
<dbReference type="InterPro" id="IPR017871">
    <property type="entry name" value="ABC_transporter-like_CS"/>
</dbReference>
<evidence type="ECO:0000256" key="5">
    <source>
        <dbReference type="ARBA" id="ARBA00022840"/>
    </source>
</evidence>
<reference evidence="14" key="1">
    <citation type="submission" date="2022-08" db="UniProtKB">
        <authorList>
            <consortium name="EnsemblMetazoa"/>
        </authorList>
    </citation>
    <scope>IDENTIFICATION</scope>
    <source>
        <strain evidence="14">05x7-T-G4-1.051#20</strain>
    </source>
</reference>
<dbReference type="SMART" id="SM00382">
    <property type="entry name" value="AAA"/>
    <property type="match status" value="1"/>
</dbReference>
<dbReference type="GO" id="GO:0005743">
    <property type="term" value="C:mitochondrial inner membrane"/>
    <property type="evidence" value="ECO:0007669"/>
    <property type="project" value="TreeGrafter"/>
</dbReference>
<protein>
    <recommendedName>
        <fullName evidence="8">Iron-sulfur clusters transporter ABCB7, mitochondrial</fullName>
    </recommendedName>
    <alternativeName>
        <fullName evidence="9">ATP-binding cassette sub-family B member 7, mitochondrial</fullName>
    </alternativeName>
</protein>
<dbReference type="Gene3D" id="1.20.1560.10">
    <property type="entry name" value="ABC transporter type 1, transmembrane domain"/>
    <property type="match status" value="1"/>
</dbReference>
<dbReference type="PROSITE" id="PS50929">
    <property type="entry name" value="ABC_TM1F"/>
    <property type="match status" value="1"/>
</dbReference>
<dbReference type="OMA" id="VFHIIPI"/>
<evidence type="ECO:0000256" key="2">
    <source>
        <dbReference type="ARBA" id="ARBA00022448"/>
    </source>
</evidence>
<keyword evidence="4" id="KW-0547">Nucleotide-binding</keyword>
<dbReference type="GO" id="GO:0005524">
    <property type="term" value="F:ATP binding"/>
    <property type="evidence" value="ECO:0007669"/>
    <property type="project" value="UniProtKB-KW"/>
</dbReference>
<organism evidence="14 15">
    <name type="scientific">Magallana gigas</name>
    <name type="common">Pacific oyster</name>
    <name type="synonym">Crassostrea gigas</name>
    <dbReference type="NCBI Taxonomy" id="29159"/>
    <lineage>
        <taxon>Eukaryota</taxon>
        <taxon>Metazoa</taxon>
        <taxon>Spiralia</taxon>
        <taxon>Lophotrochozoa</taxon>
        <taxon>Mollusca</taxon>
        <taxon>Bivalvia</taxon>
        <taxon>Autobranchia</taxon>
        <taxon>Pteriomorphia</taxon>
        <taxon>Ostreida</taxon>
        <taxon>Ostreoidea</taxon>
        <taxon>Ostreidae</taxon>
        <taxon>Magallana</taxon>
    </lineage>
</organism>
<feature type="transmembrane region" description="Helical" evidence="11">
    <location>
        <begin position="269"/>
        <end position="290"/>
    </location>
</feature>
<comment type="catalytic activity">
    <reaction evidence="10">
        <text>(glutathione)4[2Fe(III)-2S] cluster(in) + ATP + H2O = (glutathione)4[2Fe(III)-2S] cluster(out) + ADP + phosphate + H(+)</text>
        <dbReference type="Rhea" id="RHEA:67028"/>
        <dbReference type="ChEBI" id="CHEBI:15377"/>
        <dbReference type="ChEBI" id="CHEBI:15378"/>
        <dbReference type="ChEBI" id="CHEBI:30616"/>
        <dbReference type="ChEBI" id="CHEBI:43474"/>
        <dbReference type="ChEBI" id="CHEBI:167627"/>
        <dbReference type="ChEBI" id="CHEBI:456216"/>
    </reaction>
    <physiologicalReaction direction="left-to-right" evidence="10">
        <dbReference type="Rhea" id="RHEA:67029"/>
    </physiologicalReaction>
</comment>
<dbReference type="OrthoDB" id="6500128at2759"/>
<keyword evidence="3 11" id="KW-0812">Transmembrane</keyword>
<accession>A0A8W8J374</accession>
<dbReference type="GO" id="GO:0006879">
    <property type="term" value="P:intracellular iron ion homeostasis"/>
    <property type="evidence" value="ECO:0007669"/>
    <property type="project" value="TreeGrafter"/>
</dbReference>
<evidence type="ECO:0000259" key="12">
    <source>
        <dbReference type="PROSITE" id="PS50893"/>
    </source>
</evidence>
<dbReference type="Pfam" id="PF00664">
    <property type="entry name" value="ABC_membrane"/>
    <property type="match status" value="1"/>
</dbReference>
<keyword evidence="2" id="KW-0813">Transport</keyword>
<dbReference type="CDD" id="cd18582">
    <property type="entry name" value="ABC_6TM_ATM1_ABCB7"/>
    <property type="match status" value="1"/>
</dbReference>
<dbReference type="InterPro" id="IPR003593">
    <property type="entry name" value="AAA+_ATPase"/>
</dbReference>
<dbReference type="SUPFAM" id="SSF52540">
    <property type="entry name" value="P-loop containing nucleoside triphosphate hydrolases"/>
    <property type="match status" value="1"/>
</dbReference>
<dbReference type="GO" id="GO:0140359">
    <property type="term" value="F:ABC-type transporter activity"/>
    <property type="evidence" value="ECO:0007669"/>
    <property type="project" value="InterPro"/>
</dbReference>
<dbReference type="InterPro" id="IPR039421">
    <property type="entry name" value="Type_1_exporter"/>
</dbReference>
<feature type="transmembrane region" description="Helical" evidence="11">
    <location>
        <begin position="242"/>
        <end position="263"/>
    </location>
</feature>